<keyword evidence="2" id="KW-0560">Oxidoreductase</keyword>
<comment type="similarity">
    <text evidence="1 2">Belongs to the cytochrome P450 family.</text>
</comment>
<dbReference type="EMBL" id="SLZU01000022">
    <property type="protein sequence ID" value="TCS59055.1"/>
    <property type="molecule type" value="Genomic_DNA"/>
</dbReference>
<dbReference type="InterPro" id="IPR036396">
    <property type="entry name" value="Cyt_P450_sf"/>
</dbReference>
<gene>
    <name evidence="3" type="ORF">EDD52_12214</name>
</gene>
<comment type="caution">
    <text evidence="3">The sequence shown here is derived from an EMBL/GenBank/DDBJ whole genome shotgun (WGS) entry which is preliminary data.</text>
</comment>
<dbReference type="GO" id="GO:0020037">
    <property type="term" value="F:heme binding"/>
    <property type="evidence" value="ECO:0007669"/>
    <property type="project" value="InterPro"/>
</dbReference>
<dbReference type="InterPro" id="IPR002397">
    <property type="entry name" value="Cyt_P450_B"/>
</dbReference>
<dbReference type="RefSeq" id="WP_132248173.1">
    <property type="nucleotide sequence ID" value="NZ_SLZU01000022.1"/>
</dbReference>
<keyword evidence="4" id="KW-1185">Reference proteome</keyword>
<dbReference type="AlphaFoldDB" id="A0A4R3J176"/>
<keyword evidence="2" id="KW-0349">Heme</keyword>
<keyword evidence="2" id="KW-0408">Iron</keyword>
<evidence type="ECO:0000256" key="2">
    <source>
        <dbReference type="RuleBase" id="RU000461"/>
    </source>
</evidence>
<dbReference type="InterPro" id="IPR017972">
    <property type="entry name" value="Cyt_P450_CS"/>
</dbReference>
<dbReference type="PANTHER" id="PTHR46696:SF1">
    <property type="entry name" value="CYTOCHROME P450 YJIB-RELATED"/>
    <property type="match status" value="1"/>
</dbReference>
<dbReference type="PRINTS" id="PR00359">
    <property type="entry name" value="BP450"/>
</dbReference>
<dbReference type="PANTHER" id="PTHR46696">
    <property type="entry name" value="P450, PUTATIVE (EUROFUNG)-RELATED"/>
    <property type="match status" value="1"/>
</dbReference>
<dbReference type="Pfam" id="PF00067">
    <property type="entry name" value="p450"/>
    <property type="match status" value="1"/>
</dbReference>
<name>A0A4R3J176_9RHOB</name>
<evidence type="ECO:0000313" key="4">
    <source>
        <dbReference type="Proteomes" id="UP000295696"/>
    </source>
</evidence>
<dbReference type="OrthoDB" id="9801155at2"/>
<evidence type="ECO:0000313" key="3">
    <source>
        <dbReference type="EMBL" id="TCS59055.1"/>
    </source>
</evidence>
<sequence>MPLAPVDSSITIAELTRAPYPIYKRLRATAPVLRVEATGRTFLTKAADTRAVKDNPELFSSDDPGTPMERAFEAHTLMRKDGEAHLRERNAMMPTFSPRNLKTIWSPSYERHASAYLDRLPKGEPVDLFPMLAGPLAARILAEVLGLPEASDADMQRWSQALIDGAGNFGWADEPFERAAKANIEMNAEIDRMIPLLKEEPDQSALSVMINADDPIPKSQILANIKIAIGGGINEPRDALLTVLYGLLTNPEQLEQVKREEKWSDAFEEAIRWVAPIQASSRRATEDTELRGVTIRKDDVLMTIQASANHDEDLFEDGDMFNVFRTRHPHQSFGSGPHHCMGTHLSRMTVAKTLLPMLFDRFPNIELLDPAKVVWSGFGFRGPLNLPVRLN</sequence>
<protein>
    <recommendedName>
        <fullName evidence="5">Cytochrome P450</fullName>
    </recommendedName>
</protein>
<accession>A0A4R3J176</accession>
<evidence type="ECO:0008006" key="5">
    <source>
        <dbReference type="Google" id="ProtNLM"/>
    </source>
</evidence>
<dbReference type="GO" id="GO:0005506">
    <property type="term" value="F:iron ion binding"/>
    <property type="evidence" value="ECO:0007669"/>
    <property type="project" value="InterPro"/>
</dbReference>
<dbReference type="GO" id="GO:0004497">
    <property type="term" value="F:monooxygenase activity"/>
    <property type="evidence" value="ECO:0007669"/>
    <property type="project" value="UniProtKB-KW"/>
</dbReference>
<dbReference type="InterPro" id="IPR001128">
    <property type="entry name" value="Cyt_P450"/>
</dbReference>
<keyword evidence="2" id="KW-0479">Metal-binding</keyword>
<dbReference type="Gene3D" id="1.10.630.10">
    <property type="entry name" value="Cytochrome P450"/>
    <property type="match status" value="1"/>
</dbReference>
<proteinExistence type="inferred from homology"/>
<keyword evidence="2" id="KW-0503">Monooxygenase</keyword>
<dbReference type="SUPFAM" id="SSF48264">
    <property type="entry name" value="Cytochrome P450"/>
    <property type="match status" value="1"/>
</dbReference>
<dbReference type="PROSITE" id="PS00086">
    <property type="entry name" value="CYTOCHROME_P450"/>
    <property type="match status" value="1"/>
</dbReference>
<dbReference type="GO" id="GO:0016705">
    <property type="term" value="F:oxidoreductase activity, acting on paired donors, with incorporation or reduction of molecular oxygen"/>
    <property type="evidence" value="ECO:0007669"/>
    <property type="project" value="InterPro"/>
</dbReference>
<reference evidence="3 4" key="1">
    <citation type="submission" date="2019-03" db="EMBL/GenBank/DDBJ databases">
        <title>Genomic Encyclopedia of Type Strains, Phase IV (KMG-IV): sequencing the most valuable type-strain genomes for metagenomic binning, comparative biology and taxonomic classification.</title>
        <authorList>
            <person name="Goeker M."/>
        </authorList>
    </citation>
    <scope>NUCLEOTIDE SEQUENCE [LARGE SCALE GENOMIC DNA]</scope>
    <source>
        <strain evidence="3 4">DSM 104836</strain>
    </source>
</reference>
<dbReference type="Proteomes" id="UP000295696">
    <property type="component" value="Unassembled WGS sequence"/>
</dbReference>
<organism evidence="3 4">
    <name type="scientific">Primorskyibacter sedentarius</name>
    <dbReference type="NCBI Taxonomy" id="745311"/>
    <lineage>
        <taxon>Bacteria</taxon>
        <taxon>Pseudomonadati</taxon>
        <taxon>Pseudomonadota</taxon>
        <taxon>Alphaproteobacteria</taxon>
        <taxon>Rhodobacterales</taxon>
        <taxon>Roseobacteraceae</taxon>
        <taxon>Primorskyibacter</taxon>
    </lineage>
</organism>
<evidence type="ECO:0000256" key="1">
    <source>
        <dbReference type="ARBA" id="ARBA00010617"/>
    </source>
</evidence>